<dbReference type="Gene3D" id="3.40.50.1000">
    <property type="entry name" value="HAD superfamily/HAD-like"/>
    <property type="match status" value="1"/>
</dbReference>
<proteinExistence type="predicted"/>
<dbReference type="InterPro" id="IPR000150">
    <property type="entry name" value="Cof"/>
</dbReference>
<organism evidence="1 2">
    <name type="scientific">Oceanobacillus luteolus</name>
    <dbReference type="NCBI Taxonomy" id="1274358"/>
    <lineage>
        <taxon>Bacteria</taxon>
        <taxon>Bacillati</taxon>
        <taxon>Bacillota</taxon>
        <taxon>Bacilli</taxon>
        <taxon>Bacillales</taxon>
        <taxon>Bacillaceae</taxon>
        <taxon>Oceanobacillus</taxon>
    </lineage>
</organism>
<dbReference type="SUPFAM" id="SSF56784">
    <property type="entry name" value="HAD-like"/>
    <property type="match status" value="1"/>
</dbReference>
<protein>
    <submittedName>
        <fullName evidence="1">HAD family hydrolase</fullName>
        <ecNumber evidence="1">3.-.-.-</ecNumber>
        <ecNumber evidence="1">3.1.3.-</ecNumber>
    </submittedName>
</protein>
<dbReference type="Gene3D" id="3.30.1240.10">
    <property type="match status" value="1"/>
</dbReference>
<dbReference type="PANTHER" id="PTHR10000">
    <property type="entry name" value="PHOSPHOSERINE PHOSPHATASE"/>
    <property type="match status" value="1"/>
</dbReference>
<reference evidence="2" key="1">
    <citation type="journal article" date="2019" name="Int. J. Syst. Evol. Microbiol.">
        <title>The Global Catalogue of Microorganisms (GCM) 10K type strain sequencing project: providing services to taxonomists for standard genome sequencing and annotation.</title>
        <authorList>
            <consortium name="The Broad Institute Genomics Platform"/>
            <consortium name="The Broad Institute Genome Sequencing Center for Infectious Disease"/>
            <person name="Wu L."/>
            <person name="Ma J."/>
        </authorList>
    </citation>
    <scope>NUCLEOTIDE SEQUENCE [LARGE SCALE GENOMIC DNA]</scope>
    <source>
        <strain evidence="2">CGMCC 1.12376</strain>
    </source>
</reference>
<dbReference type="GO" id="GO:0016787">
    <property type="term" value="F:hydrolase activity"/>
    <property type="evidence" value="ECO:0007669"/>
    <property type="project" value="UniProtKB-KW"/>
</dbReference>
<dbReference type="NCBIfam" id="TIGR01484">
    <property type="entry name" value="HAD-SF-IIB"/>
    <property type="match status" value="1"/>
</dbReference>
<dbReference type="RefSeq" id="WP_251512234.1">
    <property type="nucleotide sequence ID" value="NZ_JAMBON010000004.1"/>
</dbReference>
<dbReference type="PANTHER" id="PTHR10000:SF25">
    <property type="entry name" value="PHOSPHATASE YKRA-RELATED"/>
    <property type="match status" value="1"/>
</dbReference>
<dbReference type="InterPro" id="IPR036412">
    <property type="entry name" value="HAD-like_sf"/>
</dbReference>
<dbReference type="SFLD" id="SFLDG01140">
    <property type="entry name" value="C2.B:_Phosphomannomutase_and_P"/>
    <property type="match status" value="1"/>
</dbReference>
<dbReference type="InterPro" id="IPR023214">
    <property type="entry name" value="HAD_sf"/>
</dbReference>
<keyword evidence="2" id="KW-1185">Reference proteome</keyword>
<keyword evidence="1" id="KW-0378">Hydrolase</keyword>
<gene>
    <name evidence="1" type="ORF">ACFSBH_10080</name>
</gene>
<dbReference type="EC" id="3.1.3.-" evidence="1"/>
<sequence>MSYKIVFLDIDGTILKPDHSYDSSTVNAIKQLQEQGIHTFIATGRPLHEIMRLANELQIDGMIGYNGAYAVIKGETIVNEPFEPMYVQQVLEKAKDSKHEMVLYTNGENYFTSINDPFTESFIETFQMEINVELIRPRTEDILGITLMKLKEDEVAKYQSDENVHLSQVNVTGMEQAYDVIRNNVNKGEAIKKVLKYLDINKEDAVAFGDGLNDKEMLLSVGTGFAMGNADPRLLQYATHRTTEVTDSGIFHGLKQLKLVD</sequence>
<accession>A0ABW4HQX6</accession>
<dbReference type="InterPro" id="IPR006379">
    <property type="entry name" value="HAD-SF_hydro_IIB"/>
</dbReference>
<evidence type="ECO:0000313" key="2">
    <source>
        <dbReference type="Proteomes" id="UP001597221"/>
    </source>
</evidence>
<dbReference type="NCBIfam" id="TIGR00099">
    <property type="entry name" value="Cof-subfamily"/>
    <property type="match status" value="1"/>
</dbReference>
<dbReference type="EC" id="3.-.-.-" evidence="1"/>
<comment type="caution">
    <text evidence="1">The sequence shown here is derived from an EMBL/GenBank/DDBJ whole genome shotgun (WGS) entry which is preliminary data.</text>
</comment>
<dbReference type="Proteomes" id="UP001597221">
    <property type="component" value="Unassembled WGS sequence"/>
</dbReference>
<name>A0ABW4HQX6_9BACI</name>
<evidence type="ECO:0000313" key="1">
    <source>
        <dbReference type="EMBL" id="MFD1608003.1"/>
    </source>
</evidence>
<dbReference type="Pfam" id="PF08282">
    <property type="entry name" value="Hydrolase_3"/>
    <property type="match status" value="1"/>
</dbReference>
<dbReference type="SFLD" id="SFLDS00003">
    <property type="entry name" value="Haloacid_Dehalogenase"/>
    <property type="match status" value="1"/>
</dbReference>
<dbReference type="EMBL" id="JBHUDE010000046">
    <property type="protein sequence ID" value="MFD1608003.1"/>
    <property type="molecule type" value="Genomic_DNA"/>
</dbReference>
<dbReference type="PROSITE" id="PS01229">
    <property type="entry name" value="COF_2"/>
    <property type="match status" value="1"/>
</dbReference>